<dbReference type="KEGG" id="mng:MNEG_5874"/>
<proteinExistence type="predicted"/>
<gene>
    <name evidence="1" type="ORF">MNEG_5874</name>
</gene>
<feature type="non-terminal residue" evidence="1">
    <location>
        <position position="1"/>
    </location>
</feature>
<sequence>VLPALLMQQCQCGWHGREPLGHWQLPGHQPGLRLRLRVQVNRPQAGVPAERCRCHRGPAVPPV</sequence>
<keyword evidence="2" id="KW-1185">Reference proteome</keyword>
<protein>
    <submittedName>
        <fullName evidence="1">Uncharacterized protein</fullName>
    </submittedName>
</protein>
<dbReference type="AlphaFoldDB" id="A0A0D2L4S2"/>
<evidence type="ECO:0000313" key="1">
    <source>
        <dbReference type="EMBL" id="KIZ02084.1"/>
    </source>
</evidence>
<organism evidence="1 2">
    <name type="scientific">Monoraphidium neglectum</name>
    <dbReference type="NCBI Taxonomy" id="145388"/>
    <lineage>
        <taxon>Eukaryota</taxon>
        <taxon>Viridiplantae</taxon>
        <taxon>Chlorophyta</taxon>
        <taxon>core chlorophytes</taxon>
        <taxon>Chlorophyceae</taxon>
        <taxon>CS clade</taxon>
        <taxon>Sphaeropleales</taxon>
        <taxon>Selenastraceae</taxon>
        <taxon>Monoraphidium</taxon>
    </lineage>
</organism>
<name>A0A0D2L4S2_9CHLO</name>
<dbReference type="GeneID" id="25738751"/>
<accession>A0A0D2L4S2</accession>
<reference evidence="1 2" key="1">
    <citation type="journal article" date="2013" name="BMC Genomics">
        <title>Reconstruction of the lipid metabolism for the microalga Monoraphidium neglectum from its genome sequence reveals characteristics suitable for biofuel production.</title>
        <authorList>
            <person name="Bogen C."/>
            <person name="Al-Dilaimi A."/>
            <person name="Albersmeier A."/>
            <person name="Wichmann J."/>
            <person name="Grundmann M."/>
            <person name="Rupp O."/>
            <person name="Lauersen K.J."/>
            <person name="Blifernez-Klassen O."/>
            <person name="Kalinowski J."/>
            <person name="Goesmann A."/>
            <person name="Mussgnug J.H."/>
            <person name="Kruse O."/>
        </authorList>
    </citation>
    <scope>NUCLEOTIDE SEQUENCE [LARGE SCALE GENOMIC DNA]</scope>
    <source>
        <strain evidence="1 2">SAG 48.87</strain>
    </source>
</reference>
<dbReference type="Proteomes" id="UP000054498">
    <property type="component" value="Unassembled WGS sequence"/>
</dbReference>
<evidence type="ECO:0000313" key="2">
    <source>
        <dbReference type="Proteomes" id="UP000054498"/>
    </source>
</evidence>
<dbReference type="RefSeq" id="XP_013901103.1">
    <property type="nucleotide sequence ID" value="XM_014045649.1"/>
</dbReference>
<dbReference type="EMBL" id="KK101126">
    <property type="protein sequence ID" value="KIZ02084.1"/>
    <property type="molecule type" value="Genomic_DNA"/>
</dbReference>
<feature type="non-terminal residue" evidence="1">
    <location>
        <position position="63"/>
    </location>
</feature>